<dbReference type="AlphaFoldDB" id="A0AAV3Q1I7"/>
<keyword evidence="2" id="KW-1185">Reference proteome</keyword>
<evidence type="ECO:0000313" key="2">
    <source>
        <dbReference type="Proteomes" id="UP001454036"/>
    </source>
</evidence>
<protein>
    <submittedName>
        <fullName evidence="1">Uncharacterized protein</fullName>
    </submittedName>
</protein>
<comment type="caution">
    <text evidence="1">The sequence shown here is derived from an EMBL/GenBank/DDBJ whole genome shotgun (WGS) entry which is preliminary data.</text>
</comment>
<sequence length="256" mass="29532">MRIVLARGNTPYAPPSTLFNHEIWEEYLRWKHKNVKSWPPWSLLFQAFDRDGNGSGLPCSNKIPHWIDEMYFVDFQPKGEKLKIIHDLLSDGIPVIAVIKVLQDYPVFADRPYTGSSLRNLFSQEPDLHDDKPFAGDTHAIVIVGEYFAQKNDPYDLKPGTYWLYQDSFLPPESRPKDKFRKSLFGDMINIIHPAMVLQAFYGISYIPNMMASTVQSKELLRKRCEALNVARLDKLDLNHCREHHKQDRGGAGSSR</sequence>
<dbReference type="Proteomes" id="UP001454036">
    <property type="component" value="Unassembled WGS sequence"/>
</dbReference>
<proteinExistence type="predicted"/>
<evidence type="ECO:0000313" key="1">
    <source>
        <dbReference type="EMBL" id="GAA0157942.1"/>
    </source>
</evidence>
<reference evidence="1 2" key="1">
    <citation type="submission" date="2024-01" db="EMBL/GenBank/DDBJ databases">
        <title>The complete chloroplast genome sequence of Lithospermum erythrorhizon: insights into the phylogenetic relationship among Boraginaceae species and the maternal lineages of purple gromwells.</title>
        <authorList>
            <person name="Okada T."/>
            <person name="Watanabe K."/>
        </authorList>
    </citation>
    <scope>NUCLEOTIDE SEQUENCE [LARGE SCALE GENOMIC DNA]</scope>
</reference>
<gene>
    <name evidence="1" type="ORF">LIER_15095</name>
</gene>
<dbReference type="EMBL" id="BAABME010003217">
    <property type="protein sequence ID" value="GAA0157942.1"/>
    <property type="molecule type" value="Genomic_DNA"/>
</dbReference>
<name>A0AAV3Q1I7_LITER</name>
<organism evidence="1 2">
    <name type="scientific">Lithospermum erythrorhizon</name>
    <name type="common">Purple gromwell</name>
    <name type="synonym">Lithospermum officinale var. erythrorhizon</name>
    <dbReference type="NCBI Taxonomy" id="34254"/>
    <lineage>
        <taxon>Eukaryota</taxon>
        <taxon>Viridiplantae</taxon>
        <taxon>Streptophyta</taxon>
        <taxon>Embryophyta</taxon>
        <taxon>Tracheophyta</taxon>
        <taxon>Spermatophyta</taxon>
        <taxon>Magnoliopsida</taxon>
        <taxon>eudicotyledons</taxon>
        <taxon>Gunneridae</taxon>
        <taxon>Pentapetalae</taxon>
        <taxon>asterids</taxon>
        <taxon>lamiids</taxon>
        <taxon>Boraginales</taxon>
        <taxon>Boraginaceae</taxon>
        <taxon>Boraginoideae</taxon>
        <taxon>Lithospermeae</taxon>
        <taxon>Lithospermum</taxon>
    </lineage>
</organism>
<accession>A0AAV3Q1I7</accession>